<dbReference type="GO" id="GO:0005634">
    <property type="term" value="C:nucleus"/>
    <property type="evidence" value="ECO:0007669"/>
    <property type="project" value="UniProtKB-SubCell"/>
</dbReference>
<keyword evidence="3 13" id="KW-0235">DNA replication</keyword>
<evidence type="ECO:0000256" key="13">
    <source>
        <dbReference type="RuleBase" id="RU368063"/>
    </source>
</evidence>
<dbReference type="Gene3D" id="3.40.50.300">
    <property type="entry name" value="P-loop containing nucleotide triphosphate hydrolases"/>
    <property type="match status" value="2"/>
</dbReference>
<evidence type="ECO:0000256" key="5">
    <source>
        <dbReference type="ARBA" id="ARBA00022801"/>
    </source>
</evidence>
<dbReference type="Ensembl" id="ENSMAMT00000040493.1">
    <property type="protein sequence ID" value="ENSMAMP00000049525.1"/>
    <property type="gene ID" value="ENSMAMG00000008389.2"/>
</dbReference>
<keyword evidence="10 13" id="KW-0131">Cell cycle</keyword>
<evidence type="ECO:0000256" key="10">
    <source>
        <dbReference type="ARBA" id="ARBA00023306"/>
    </source>
</evidence>
<dbReference type="Pfam" id="PF17855">
    <property type="entry name" value="MCM_lid"/>
    <property type="match status" value="1"/>
</dbReference>
<dbReference type="InterPro" id="IPR018525">
    <property type="entry name" value="MCM_CS"/>
</dbReference>
<evidence type="ECO:0000256" key="3">
    <source>
        <dbReference type="ARBA" id="ARBA00022705"/>
    </source>
</evidence>
<dbReference type="Gene3D" id="2.40.50.140">
    <property type="entry name" value="Nucleic acid-binding proteins"/>
    <property type="match status" value="1"/>
</dbReference>
<protein>
    <recommendedName>
        <fullName evidence="13">DNA replication licensing factor MCM5</fullName>
        <ecNumber evidence="13">3.6.4.12</ecNumber>
    </recommendedName>
</protein>
<evidence type="ECO:0000256" key="7">
    <source>
        <dbReference type="ARBA" id="ARBA00022840"/>
    </source>
</evidence>
<dbReference type="PRINTS" id="PR01661">
    <property type="entry name" value="MCMPROTEIN5"/>
</dbReference>
<dbReference type="Pfam" id="PF17207">
    <property type="entry name" value="MCM_OB"/>
    <property type="match status" value="1"/>
</dbReference>
<evidence type="ECO:0000313" key="15">
    <source>
        <dbReference type="Ensembl" id="ENSMAMP00000049525.1"/>
    </source>
</evidence>
<comment type="function">
    <text evidence="11">Acts as a component of the MCM2-7 complex (MCM complex) which is the replicative helicase essential for 'once per cell cycle' DNA replication initiation and elongation in eukaryotic cells. Core component of CDC45-MCM-GINS (CMG) helicase, the molecular machine that unwinds template DNA during replication, and around which the replisome is built. The active ATPase sites in the MCM2-7 ring are formed through the interaction surfaces of two neighboring subunits such that a critical structure of a conserved arginine finger motif is provided in trans relative to the ATP-binding site of the Walker A box of the adjacent subunit. The six ATPase active sites, however, are likely to contribute differentially to the complex helicase activity.</text>
</comment>
<dbReference type="GO" id="GO:0000727">
    <property type="term" value="P:double-strand break repair via break-induced replication"/>
    <property type="evidence" value="ECO:0007669"/>
    <property type="project" value="TreeGrafter"/>
</dbReference>
<dbReference type="Pfam" id="PF14551">
    <property type="entry name" value="MCM_N"/>
    <property type="match status" value="1"/>
</dbReference>
<dbReference type="GO" id="GO:0003697">
    <property type="term" value="F:single-stranded DNA binding"/>
    <property type="evidence" value="ECO:0007669"/>
    <property type="project" value="TreeGrafter"/>
</dbReference>
<keyword evidence="7 13" id="KW-0067">ATP-binding</keyword>
<dbReference type="GeneTree" id="ENSGT01150000286966"/>
<evidence type="ECO:0000256" key="2">
    <source>
        <dbReference type="ARBA" id="ARBA00008010"/>
    </source>
</evidence>
<dbReference type="EC" id="3.6.4.12" evidence="13"/>
<dbReference type="GO" id="GO:0006270">
    <property type="term" value="P:DNA replication initiation"/>
    <property type="evidence" value="ECO:0007669"/>
    <property type="project" value="UniProtKB-UniRule"/>
</dbReference>
<evidence type="ECO:0000259" key="14">
    <source>
        <dbReference type="PROSITE" id="PS50051"/>
    </source>
</evidence>
<dbReference type="Proteomes" id="UP000261640">
    <property type="component" value="Unplaced"/>
</dbReference>
<dbReference type="InterPro" id="IPR027417">
    <property type="entry name" value="P-loop_NTPase"/>
</dbReference>
<dbReference type="InterPro" id="IPR008048">
    <property type="entry name" value="MCM5"/>
</dbReference>
<reference evidence="15" key="1">
    <citation type="submission" date="2025-08" db="UniProtKB">
        <authorList>
            <consortium name="Ensembl"/>
        </authorList>
    </citation>
    <scope>IDENTIFICATION</scope>
</reference>
<comment type="function">
    <text evidence="13">Acts as component of the MCM2-7 complex (MCM complex) which is the replicative helicase essential for 'once per cell cycle' DNA replication initiation and elongation in eukaryotic cells. The active ATPase sites in the MCM2-7 ring are formed through the interaction surfaces of two neighboring subunits such that a critical structure of a conserved arginine finger motif is provided in trans relative to the ATP-binding site of the Walker A box of the adjacent subunit. The six ATPase active sites, however, are likely to contribute differentially to the complex helicase activity.</text>
</comment>
<keyword evidence="5 13" id="KW-0378">Hydrolase</keyword>
<dbReference type="SUPFAM" id="SSF52540">
    <property type="entry name" value="P-loop containing nucleoside triphosphate hydrolases"/>
    <property type="match status" value="1"/>
</dbReference>
<evidence type="ECO:0000256" key="6">
    <source>
        <dbReference type="ARBA" id="ARBA00022806"/>
    </source>
</evidence>
<feature type="domain" description="MCM C-terminal AAA(+) ATPase" evidence="14">
    <location>
        <begin position="334"/>
        <end position="501"/>
    </location>
</feature>
<dbReference type="PANTHER" id="PTHR11630">
    <property type="entry name" value="DNA REPLICATION LICENSING FACTOR MCM FAMILY MEMBER"/>
    <property type="match status" value="1"/>
</dbReference>
<dbReference type="InterPro" id="IPR054125">
    <property type="entry name" value="MCM5_C"/>
</dbReference>
<name>A0A7N8XDX4_9TELE</name>
<dbReference type="GO" id="GO:0003688">
    <property type="term" value="F:DNA replication origin binding"/>
    <property type="evidence" value="ECO:0007669"/>
    <property type="project" value="UniProtKB-UniRule"/>
</dbReference>
<dbReference type="InterPro" id="IPR041562">
    <property type="entry name" value="MCM_lid"/>
</dbReference>
<dbReference type="GO" id="GO:0043138">
    <property type="term" value="F:3'-5' DNA helicase activity"/>
    <property type="evidence" value="ECO:0007669"/>
    <property type="project" value="TreeGrafter"/>
</dbReference>
<reference evidence="15" key="2">
    <citation type="submission" date="2025-09" db="UniProtKB">
        <authorList>
            <consortium name="Ensembl"/>
        </authorList>
    </citation>
    <scope>IDENTIFICATION</scope>
</reference>
<sequence length="699" mass="77935">MSGFDDPGVYYSDSFGAGEGPGVDEGGQKRLQIKKRFREFLRQFRVGTDRTGFTYKYRDELKRHYTLGEFWVEVEMEDLASFDEDLSDCLYKLPTENLPLLEEAAKDVADEVTRPRPVGEEAVQDIQVMLRSDAHHTSIRSLKSKQVSRLVKVHGIIISATAVRAKATKVCLQCRGCRSVISNIPLPPGLQGYALPRKCNTEDAGRVKCPMDPYFIIPDRCVCVDFQTLRLQESPDAVPHGEMPRHLQLYCDRYLCDRVVPGNRVTIMGIYSIKKMAAAKTKGKDKGVGMGIRASYLRVVGIQVDTEGAGRGATGSVSPQEEEELRALAASPNVYESLASSLAPSIYGSDDLKKAITCLLFGGSRKRTWTYQKVCYGCKLTHLILCHQVYTSGKGSSAAGLTASVLRDPNTRGFIMEGGAMVLADGGVVCIDEFDKAGITTTLNSRCSVLAAANSVFGRWDDTKGEDNIDFMPTILSRFDMIFIIKDQHDQQRDMTLARHVMNVHLSAHTQTEGVEGEIPLATFKKYIAYARLKCGPRLSAAAAEKLKNRYVVMRSGAREHEREADKRPSIPITVRQLEAVVRIAESLAKMKLQVVAGEEEVDEALRLFQVSTLDAALSGSLSGVEGFTSQEDQEMISRIEKQLKRRFAIGSQVSEHSIVQDFTKQKYPEHAIYKVLHLMLRRGELQHRMQRKVLYRVK</sequence>
<keyword evidence="16" id="KW-1185">Reference proteome</keyword>
<dbReference type="GO" id="GO:0042555">
    <property type="term" value="C:MCM complex"/>
    <property type="evidence" value="ECO:0007669"/>
    <property type="project" value="UniProtKB-UniRule"/>
</dbReference>
<dbReference type="InterPro" id="IPR031327">
    <property type="entry name" value="MCM"/>
</dbReference>
<evidence type="ECO:0000256" key="4">
    <source>
        <dbReference type="ARBA" id="ARBA00022741"/>
    </source>
</evidence>
<dbReference type="GO" id="GO:0005524">
    <property type="term" value="F:ATP binding"/>
    <property type="evidence" value="ECO:0007669"/>
    <property type="project" value="UniProtKB-UniRule"/>
</dbReference>
<dbReference type="SMART" id="SM00350">
    <property type="entry name" value="MCM"/>
    <property type="match status" value="1"/>
</dbReference>
<dbReference type="AlphaFoldDB" id="A0A7N8XDX4"/>
<dbReference type="Pfam" id="PF21933">
    <property type="entry name" value="MCM5_C"/>
    <property type="match status" value="1"/>
</dbReference>
<dbReference type="FunFam" id="2.20.28.10:FF:000005">
    <property type="entry name" value="DNA helicase"/>
    <property type="match status" value="1"/>
</dbReference>
<keyword evidence="8 13" id="KW-0238">DNA-binding</keyword>
<keyword evidence="6 13" id="KW-0347">Helicase</keyword>
<keyword evidence="4 13" id="KW-0547">Nucleotide-binding</keyword>
<dbReference type="PANTHER" id="PTHR11630:SF42">
    <property type="entry name" value="DNA REPLICATION LICENSING FACTOR MCM5"/>
    <property type="match status" value="1"/>
</dbReference>
<dbReference type="PROSITE" id="PS00847">
    <property type="entry name" value="MCM_1"/>
    <property type="match status" value="1"/>
</dbReference>
<dbReference type="InterPro" id="IPR027925">
    <property type="entry name" value="MCM_N"/>
</dbReference>
<dbReference type="SUPFAM" id="SSF50249">
    <property type="entry name" value="Nucleic acid-binding proteins"/>
    <property type="match status" value="1"/>
</dbReference>
<comment type="catalytic activity">
    <reaction evidence="12">
        <text>ATP + H2O = ADP + phosphate + H(+)</text>
        <dbReference type="Rhea" id="RHEA:13065"/>
        <dbReference type="ChEBI" id="CHEBI:15377"/>
        <dbReference type="ChEBI" id="CHEBI:15378"/>
        <dbReference type="ChEBI" id="CHEBI:30616"/>
        <dbReference type="ChEBI" id="CHEBI:43474"/>
        <dbReference type="ChEBI" id="CHEBI:456216"/>
        <dbReference type="EC" id="3.6.4.12"/>
    </reaction>
    <physiologicalReaction direction="left-to-right" evidence="12">
        <dbReference type="Rhea" id="RHEA:13066"/>
    </physiologicalReaction>
</comment>
<dbReference type="InterPro" id="IPR012340">
    <property type="entry name" value="NA-bd_OB-fold"/>
</dbReference>
<evidence type="ECO:0000313" key="16">
    <source>
        <dbReference type="Proteomes" id="UP000261640"/>
    </source>
</evidence>
<evidence type="ECO:0000256" key="11">
    <source>
        <dbReference type="ARBA" id="ARBA00045440"/>
    </source>
</evidence>
<dbReference type="InterPro" id="IPR001208">
    <property type="entry name" value="MCM_dom"/>
</dbReference>
<evidence type="ECO:0000256" key="12">
    <source>
        <dbReference type="ARBA" id="ARBA00048432"/>
    </source>
</evidence>
<organism evidence="15 16">
    <name type="scientific">Mastacembelus armatus</name>
    <name type="common">zig-zag eel</name>
    <dbReference type="NCBI Taxonomy" id="205130"/>
    <lineage>
        <taxon>Eukaryota</taxon>
        <taxon>Metazoa</taxon>
        <taxon>Chordata</taxon>
        <taxon>Craniata</taxon>
        <taxon>Vertebrata</taxon>
        <taxon>Euteleostomi</taxon>
        <taxon>Actinopterygii</taxon>
        <taxon>Neopterygii</taxon>
        <taxon>Teleostei</taxon>
        <taxon>Neoteleostei</taxon>
        <taxon>Acanthomorphata</taxon>
        <taxon>Anabantaria</taxon>
        <taxon>Synbranchiformes</taxon>
        <taxon>Mastacembelidae</taxon>
        <taxon>Mastacembelus</taxon>
    </lineage>
</organism>
<comment type="similarity">
    <text evidence="2 13">Belongs to the MCM family.</text>
</comment>
<dbReference type="GO" id="GO:0017116">
    <property type="term" value="F:single-stranded DNA helicase activity"/>
    <property type="evidence" value="ECO:0007669"/>
    <property type="project" value="TreeGrafter"/>
</dbReference>
<dbReference type="GO" id="GO:0016787">
    <property type="term" value="F:hydrolase activity"/>
    <property type="evidence" value="ECO:0007669"/>
    <property type="project" value="UniProtKB-KW"/>
</dbReference>
<dbReference type="FunFam" id="3.30.1640.10:FF:000006">
    <property type="entry name" value="DNA helicase"/>
    <property type="match status" value="1"/>
</dbReference>
<comment type="subunit">
    <text evidence="13">Component of the MCM2-7 complex.</text>
</comment>
<comment type="subcellular location">
    <subcellularLocation>
        <location evidence="1 13">Nucleus</location>
    </subcellularLocation>
</comment>
<accession>A0A7N8XDX4</accession>
<dbReference type="PROSITE" id="PS50051">
    <property type="entry name" value="MCM_2"/>
    <property type="match status" value="1"/>
</dbReference>
<keyword evidence="9 13" id="KW-0539">Nucleus</keyword>
<dbReference type="Gene3D" id="2.20.28.10">
    <property type="match status" value="1"/>
</dbReference>
<evidence type="ECO:0000256" key="9">
    <source>
        <dbReference type="ARBA" id="ARBA00023242"/>
    </source>
</evidence>
<dbReference type="InterPro" id="IPR033762">
    <property type="entry name" value="MCM_OB"/>
</dbReference>
<dbReference type="Pfam" id="PF00493">
    <property type="entry name" value="MCM"/>
    <property type="match status" value="2"/>
</dbReference>
<proteinExistence type="inferred from homology"/>
<evidence type="ECO:0000256" key="1">
    <source>
        <dbReference type="ARBA" id="ARBA00004123"/>
    </source>
</evidence>
<dbReference type="Gene3D" id="3.30.1640.10">
    <property type="entry name" value="mini-chromosome maintenance (MCM) complex, chain A, domain 1"/>
    <property type="match status" value="1"/>
</dbReference>
<evidence type="ECO:0000256" key="8">
    <source>
        <dbReference type="ARBA" id="ARBA00023125"/>
    </source>
</evidence>